<reference evidence="3 4" key="1">
    <citation type="journal article" date="2017" name="Int. J. Parasitol.">
        <title>The genome of the protozoan parasite Cystoisospora suis and a reverse vaccinology approach to identify vaccine candidates.</title>
        <authorList>
            <person name="Palmieri N."/>
            <person name="Shrestha A."/>
            <person name="Ruttkowski B."/>
            <person name="Beck T."/>
            <person name="Vogl C."/>
            <person name="Tomley F."/>
            <person name="Blake D.P."/>
            <person name="Joachim A."/>
        </authorList>
    </citation>
    <scope>NUCLEOTIDE SEQUENCE [LARGE SCALE GENOMIC DNA]</scope>
    <source>
        <strain evidence="3 4">Wien I</strain>
    </source>
</reference>
<dbReference type="Proteomes" id="UP000221165">
    <property type="component" value="Unassembled WGS sequence"/>
</dbReference>
<keyword evidence="2" id="KW-0812">Transmembrane</keyword>
<proteinExistence type="predicted"/>
<evidence type="ECO:0008006" key="5">
    <source>
        <dbReference type="Google" id="ProtNLM"/>
    </source>
</evidence>
<dbReference type="EMBL" id="MIGC01004175">
    <property type="protein sequence ID" value="PHJ18400.1"/>
    <property type="molecule type" value="Genomic_DNA"/>
</dbReference>
<feature type="compositionally biased region" description="Basic and acidic residues" evidence="1">
    <location>
        <begin position="81"/>
        <end position="106"/>
    </location>
</feature>
<dbReference type="GeneID" id="94431130"/>
<accession>A0A2C6KCF9</accession>
<gene>
    <name evidence="3" type="ORF">CSUI_007775</name>
</gene>
<feature type="region of interest" description="Disordered" evidence="1">
    <location>
        <begin position="54"/>
        <end position="115"/>
    </location>
</feature>
<dbReference type="RefSeq" id="XP_067920107.1">
    <property type="nucleotide sequence ID" value="XM_068067919.1"/>
</dbReference>
<name>A0A2C6KCF9_9APIC</name>
<keyword evidence="2" id="KW-1133">Transmembrane helix</keyword>
<dbReference type="AlphaFoldDB" id="A0A2C6KCF9"/>
<evidence type="ECO:0000256" key="1">
    <source>
        <dbReference type="SAM" id="MobiDB-lite"/>
    </source>
</evidence>
<dbReference type="VEuPathDB" id="ToxoDB:CSUI_007775"/>
<keyword evidence="4" id="KW-1185">Reference proteome</keyword>
<feature type="transmembrane region" description="Helical" evidence="2">
    <location>
        <begin position="20"/>
        <end position="41"/>
    </location>
</feature>
<sequence>MAGPETAVTAISDVPAATRLFLRASSIVNIARYVVMFLAFFHLRRVRKKTEEARRKLASHQKRKFVKSRRQQRRQSLWVREGGEVSQNDKDVKASFHSARIPERTHPPAHTNNKY</sequence>
<organism evidence="3 4">
    <name type="scientific">Cystoisospora suis</name>
    <dbReference type="NCBI Taxonomy" id="483139"/>
    <lineage>
        <taxon>Eukaryota</taxon>
        <taxon>Sar</taxon>
        <taxon>Alveolata</taxon>
        <taxon>Apicomplexa</taxon>
        <taxon>Conoidasida</taxon>
        <taxon>Coccidia</taxon>
        <taxon>Eucoccidiorida</taxon>
        <taxon>Eimeriorina</taxon>
        <taxon>Sarcocystidae</taxon>
        <taxon>Cystoisospora</taxon>
    </lineage>
</organism>
<evidence type="ECO:0000313" key="3">
    <source>
        <dbReference type="EMBL" id="PHJ18400.1"/>
    </source>
</evidence>
<evidence type="ECO:0000256" key="2">
    <source>
        <dbReference type="SAM" id="Phobius"/>
    </source>
</evidence>
<keyword evidence="2" id="KW-0472">Membrane</keyword>
<feature type="compositionally biased region" description="Basic residues" evidence="1">
    <location>
        <begin position="56"/>
        <end position="73"/>
    </location>
</feature>
<evidence type="ECO:0000313" key="4">
    <source>
        <dbReference type="Proteomes" id="UP000221165"/>
    </source>
</evidence>
<comment type="caution">
    <text evidence="3">The sequence shown here is derived from an EMBL/GenBank/DDBJ whole genome shotgun (WGS) entry which is preliminary data.</text>
</comment>
<protein>
    <recommendedName>
        <fullName evidence="5">Transmembrane protein</fullName>
    </recommendedName>
</protein>